<evidence type="ECO:0000256" key="1">
    <source>
        <dbReference type="SAM" id="MobiDB-lite"/>
    </source>
</evidence>
<proteinExistence type="predicted"/>
<feature type="compositionally biased region" description="Low complexity" evidence="1">
    <location>
        <begin position="37"/>
        <end position="59"/>
    </location>
</feature>
<accession>A0A2K9VHD6</accession>
<gene>
    <name evidence="2" type="ORF">PsPhBjorn_gp53</name>
</gene>
<feature type="region of interest" description="Disordered" evidence="1">
    <location>
        <begin position="22"/>
        <end position="71"/>
    </location>
</feature>
<organism evidence="2 3">
    <name type="scientific">Pseudomonas phage Bjorn</name>
    <dbReference type="NCBI Taxonomy" id="2079288"/>
    <lineage>
        <taxon>Viruses</taxon>
        <taxon>Duplodnaviria</taxon>
        <taxon>Heunggongvirae</taxon>
        <taxon>Uroviricota</taxon>
        <taxon>Caudoviricetes</taxon>
        <taxon>Bjornvirus</taxon>
        <taxon>Bjornvirus bjorn</taxon>
    </lineage>
</organism>
<name>A0A2K9VHD6_9CAUD</name>
<protein>
    <submittedName>
        <fullName evidence="2">Uncharacterized protein</fullName>
    </submittedName>
</protein>
<keyword evidence="3" id="KW-1185">Reference proteome</keyword>
<evidence type="ECO:0000313" key="3">
    <source>
        <dbReference type="Proteomes" id="UP000240564"/>
    </source>
</evidence>
<evidence type="ECO:0000313" key="2">
    <source>
        <dbReference type="EMBL" id="AUV61763.1"/>
    </source>
</evidence>
<reference evidence="2 3" key="1">
    <citation type="submission" date="2018-01" db="EMBL/GenBank/DDBJ databases">
        <title>Pseudomonas phages infecting Pseudomonas sp. isolated from Prunus avium.</title>
        <authorList>
            <person name="Colberg O."/>
            <person name="Byth Carstens A."/>
        </authorList>
    </citation>
    <scope>NUCLEOTIDE SEQUENCE [LARGE SCALE GENOMIC DNA]</scope>
</reference>
<dbReference type="Proteomes" id="UP000240564">
    <property type="component" value="Segment"/>
</dbReference>
<dbReference type="OrthoDB" id="102at10239"/>
<sequence length="1066" mass="112525">MALSPELQALLDQELSGLDVQGELAKLGQPDVPPQAQPQVAAPAAPVAPAQAAPVEQAPYPLPPAQEAADPDSWGSAIGRGVDETQANIGGSIRVAGELTGSQFLTDYGQQMVEQNKEEASQYGVPTNRSYKDVDPSDVGSIGQYVKNLVGEGAASMGGVMAGSVAGAKAGGLAGAPGRVAGGVIGAFLSSLGINVGALDNQMKELDPKSSHPTTALLGGAGLSVLDTFGAGVAVRPLLKHIGEDAAYKLLVQSGMPKQGAIEAISQAAKHTAISAGAEGATSGIQSALQDTMAYGATGQKQDPGMLLENAINAALGGSALGGAVGGAAKGIDVLANRNNAVDSAYVAPAPTAPTAKQMKPKGIGAKLWDAMGNSSTALLDPLAQASPTAKKFKEMFRADMSTKTASEKTIFEDTELQAGKWTSEFDRLTHRMGDKKINALIDEASSPNPTSPEALRMRSLLDDVRNEATNRGGLQVGNIPDYMPFGLDPKRVNTPEFLQEITPYYKDQAAAEEAIRNWNTEIESPDRGNTAPEVKKLVTQNPTTGAWEADPRYRVKGDPETLRVKFAQSDATPQFGHLEKSRSFGQVPQNALNKYTLNQTGKKRKQEIIDYFEGAAHRIAGAERFGSNGEKANTLIAASVKEAQDAGKRVSKEEVDRMYNLVNAYSGMYGRIKDENLKNISAGVAAVTTMSRLPLAGLSTLTEFSIPFAKAGVARSLSQVFPTLGEGIRQAVGGVFKFVPPSETGRLMSDLNMTLASSTSVMADRIGATMFNNLGQKAVRFEFLVNGMSLMTHLNRIFATKTAEVTFTNNLMDLAGGLPFTSANGAMKLAQLREMGIDVATPQDALDLIAPTWPHQVVMAQNAKALAIRRFVDQSVLDPTFADKPMWMSNGMAQMGGLLKGYPAAFGNIILPMMKTHMGREFTGSWSNTGVAAAGMAFSLGLMMALGTLQDELKSAAKYAGAGAMDTRTEEQKMLDVFMQQTPLQVSLAWDMATSERRGSSPLEVLAGPVAGMANEAGSAVYKTISSVADDPTLGHIWKFIYQQTPARPFVAGKEALSEITGLNQ</sequence>
<dbReference type="EMBL" id="MG775259">
    <property type="protein sequence ID" value="AUV61763.1"/>
    <property type="molecule type" value="Genomic_DNA"/>
</dbReference>